<keyword evidence="3" id="KW-1185">Reference proteome</keyword>
<sequence length="406" mass="45672">MTFIATRVMGRLQASLVSDCLEEVVLRHEALRTIIVTRNGDPYQHITEGTPIRFSQIDVSNFSADAEDKVRKMGEEFVSERVDPAVGPLIVSRLYKLSNEDHVLVIAIDHIVTDGVSNGILVGEFWALYRQVAGGQAFSLPSPTLQFADYAVWQERIFESWLSKDGAYWKRRMNDAPRVRLPIEKQDVYLAGPGSAQLYIPIDASVRLQLRELARRQRTLAAMVVLSIYVVVMARWCELTDLVVGFTSDGRYRPELQSMIGPVAGPLYLRVQIAEDDTFVALLGRINREFGSAYEHYDFNRLPDIVPGLMTELHCGWLHSYRAQGLAHVTSEDLVITPFALNVTWPIKFGVGFFDGPGGLAVQIAYRTDCYSANTISWIGSNLRMFLALFTSYPSTRLSLVHLHAR</sequence>
<evidence type="ECO:0000259" key="1">
    <source>
        <dbReference type="Pfam" id="PF00668"/>
    </source>
</evidence>
<dbReference type="GO" id="GO:0009239">
    <property type="term" value="P:enterobactin biosynthetic process"/>
    <property type="evidence" value="ECO:0007669"/>
    <property type="project" value="TreeGrafter"/>
</dbReference>
<dbReference type="GO" id="GO:0005829">
    <property type="term" value="C:cytosol"/>
    <property type="evidence" value="ECO:0007669"/>
    <property type="project" value="TreeGrafter"/>
</dbReference>
<dbReference type="EMBL" id="BLJN01000006">
    <property type="protein sequence ID" value="GFE83725.1"/>
    <property type="molecule type" value="Genomic_DNA"/>
</dbReference>
<comment type="caution">
    <text evidence="2">The sequence shown here is derived from an EMBL/GenBank/DDBJ whole genome shotgun (WGS) entry which is preliminary data.</text>
</comment>
<proteinExistence type="predicted"/>
<name>A0A829YK85_9GAMM</name>
<dbReference type="SUPFAM" id="SSF52777">
    <property type="entry name" value="CoA-dependent acyltransferases"/>
    <property type="match status" value="2"/>
</dbReference>
<dbReference type="GO" id="GO:0031177">
    <property type="term" value="F:phosphopantetheine binding"/>
    <property type="evidence" value="ECO:0007669"/>
    <property type="project" value="TreeGrafter"/>
</dbReference>
<dbReference type="AlphaFoldDB" id="A0A829YK85"/>
<protein>
    <recommendedName>
        <fullName evidence="1">Condensation domain-containing protein</fullName>
    </recommendedName>
</protein>
<reference evidence="3" key="1">
    <citation type="submission" date="2020-01" db="EMBL/GenBank/DDBJ databases">
        <title>'Steroidobacter agaridevorans' sp. nov., agar-degrading bacteria isolated from rhizosphere soils.</title>
        <authorList>
            <person name="Ikenaga M."/>
            <person name="Kataoka M."/>
            <person name="Murouchi A."/>
            <person name="Katsuragi S."/>
            <person name="Sakai M."/>
        </authorList>
    </citation>
    <scope>NUCLEOTIDE SEQUENCE [LARGE SCALE GENOMIC DNA]</scope>
    <source>
        <strain evidence="3">YU21-B</strain>
    </source>
</reference>
<dbReference type="Gene3D" id="3.30.559.30">
    <property type="entry name" value="Nonribosomal peptide synthetase, condensation domain"/>
    <property type="match status" value="1"/>
</dbReference>
<evidence type="ECO:0000313" key="3">
    <source>
        <dbReference type="Proteomes" id="UP000445000"/>
    </source>
</evidence>
<gene>
    <name evidence="2" type="ORF">GCM10011487_57250</name>
</gene>
<evidence type="ECO:0000313" key="2">
    <source>
        <dbReference type="EMBL" id="GFE83725.1"/>
    </source>
</evidence>
<dbReference type="PANTHER" id="PTHR45527">
    <property type="entry name" value="NONRIBOSOMAL PEPTIDE SYNTHETASE"/>
    <property type="match status" value="1"/>
</dbReference>
<dbReference type="InterPro" id="IPR001242">
    <property type="entry name" value="Condensation_dom"/>
</dbReference>
<feature type="domain" description="Condensation" evidence="1">
    <location>
        <begin position="7"/>
        <end position="302"/>
    </location>
</feature>
<dbReference type="Gene3D" id="3.30.559.10">
    <property type="entry name" value="Chloramphenicol acetyltransferase-like domain"/>
    <property type="match status" value="1"/>
</dbReference>
<dbReference type="InterPro" id="IPR023213">
    <property type="entry name" value="CAT-like_dom_sf"/>
</dbReference>
<dbReference type="Pfam" id="PF00668">
    <property type="entry name" value="Condensation"/>
    <property type="match status" value="1"/>
</dbReference>
<dbReference type="GO" id="GO:0047527">
    <property type="term" value="F:2,3-dihydroxybenzoate-serine ligase activity"/>
    <property type="evidence" value="ECO:0007669"/>
    <property type="project" value="TreeGrafter"/>
</dbReference>
<organism evidence="2 3">
    <name type="scientific">Steroidobacter agaridevorans</name>
    <dbReference type="NCBI Taxonomy" id="2695856"/>
    <lineage>
        <taxon>Bacteria</taxon>
        <taxon>Pseudomonadati</taxon>
        <taxon>Pseudomonadota</taxon>
        <taxon>Gammaproteobacteria</taxon>
        <taxon>Steroidobacterales</taxon>
        <taxon>Steroidobacteraceae</taxon>
        <taxon>Steroidobacter</taxon>
    </lineage>
</organism>
<dbReference type="PANTHER" id="PTHR45527:SF1">
    <property type="entry name" value="FATTY ACID SYNTHASE"/>
    <property type="match status" value="1"/>
</dbReference>
<accession>A0A829YK85</accession>
<dbReference type="GO" id="GO:0043041">
    <property type="term" value="P:amino acid activation for nonribosomal peptide biosynthetic process"/>
    <property type="evidence" value="ECO:0007669"/>
    <property type="project" value="TreeGrafter"/>
</dbReference>
<dbReference type="Proteomes" id="UP000445000">
    <property type="component" value="Unassembled WGS sequence"/>
</dbReference>
<dbReference type="GO" id="GO:0009366">
    <property type="term" value="C:enterobactin synthetase complex"/>
    <property type="evidence" value="ECO:0007669"/>
    <property type="project" value="TreeGrafter"/>
</dbReference>